<feature type="transmembrane region" description="Helical" evidence="8">
    <location>
        <begin position="205"/>
        <end position="232"/>
    </location>
</feature>
<name>A0A1H4D5L1_9RHOB</name>
<dbReference type="InterPro" id="IPR023408">
    <property type="entry name" value="MscS_beta-dom_sf"/>
</dbReference>
<feature type="transmembrane region" description="Helical" evidence="8">
    <location>
        <begin position="395"/>
        <end position="416"/>
    </location>
</feature>
<feature type="transmembrane region" description="Helical" evidence="8">
    <location>
        <begin position="493"/>
        <end position="512"/>
    </location>
</feature>
<feature type="transmembrane region" description="Helical" evidence="8">
    <location>
        <begin position="317"/>
        <end position="336"/>
    </location>
</feature>
<dbReference type="EMBL" id="FNQM01000009">
    <property type="protein sequence ID" value="SEA67901.1"/>
    <property type="molecule type" value="Genomic_DNA"/>
</dbReference>
<gene>
    <name evidence="12" type="ORF">SAMN05444370_10950</name>
</gene>
<dbReference type="GO" id="GO:0005886">
    <property type="term" value="C:plasma membrane"/>
    <property type="evidence" value="ECO:0007669"/>
    <property type="project" value="UniProtKB-SubCell"/>
</dbReference>
<evidence type="ECO:0000313" key="12">
    <source>
        <dbReference type="EMBL" id="SEA67901.1"/>
    </source>
</evidence>
<dbReference type="Pfam" id="PF00924">
    <property type="entry name" value="MS_channel_2nd"/>
    <property type="match status" value="1"/>
</dbReference>
<feature type="transmembrane region" description="Helical" evidence="8">
    <location>
        <begin position="580"/>
        <end position="599"/>
    </location>
</feature>
<evidence type="ECO:0000256" key="6">
    <source>
        <dbReference type="ARBA" id="ARBA00023136"/>
    </source>
</evidence>
<evidence type="ECO:0000259" key="9">
    <source>
        <dbReference type="Pfam" id="PF00924"/>
    </source>
</evidence>
<organism evidence="12 13">
    <name type="scientific">Rubrimonas cliftonensis</name>
    <dbReference type="NCBI Taxonomy" id="89524"/>
    <lineage>
        <taxon>Bacteria</taxon>
        <taxon>Pseudomonadati</taxon>
        <taxon>Pseudomonadota</taxon>
        <taxon>Alphaproteobacteria</taxon>
        <taxon>Rhodobacterales</taxon>
        <taxon>Paracoccaceae</taxon>
        <taxon>Rubrimonas</taxon>
    </lineage>
</organism>
<feature type="transmembrane region" description="Helical" evidence="8">
    <location>
        <begin position="54"/>
        <end position="78"/>
    </location>
</feature>
<evidence type="ECO:0000259" key="11">
    <source>
        <dbReference type="Pfam" id="PF21088"/>
    </source>
</evidence>
<evidence type="ECO:0000256" key="4">
    <source>
        <dbReference type="ARBA" id="ARBA00022692"/>
    </source>
</evidence>
<evidence type="ECO:0000256" key="2">
    <source>
        <dbReference type="ARBA" id="ARBA00008017"/>
    </source>
</evidence>
<dbReference type="SUPFAM" id="SSF82689">
    <property type="entry name" value="Mechanosensitive channel protein MscS (YggB), C-terminal domain"/>
    <property type="match status" value="1"/>
</dbReference>
<dbReference type="InterPro" id="IPR049142">
    <property type="entry name" value="MS_channel_1st"/>
</dbReference>
<feature type="transmembrane region" description="Helical" evidence="8">
    <location>
        <begin position="356"/>
        <end position="375"/>
    </location>
</feature>
<accession>A0A1H4D5L1</accession>
<dbReference type="InterPro" id="IPR049278">
    <property type="entry name" value="MS_channel_C"/>
</dbReference>
<dbReference type="Gene3D" id="1.10.287.1260">
    <property type="match status" value="1"/>
</dbReference>
<feature type="transmembrane region" description="Helical" evidence="8">
    <location>
        <begin position="238"/>
        <end position="263"/>
    </location>
</feature>
<protein>
    <submittedName>
        <fullName evidence="12">Small-conductance mechanosensitive channel</fullName>
    </submittedName>
</protein>
<feature type="transmembrane region" description="Helical" evidence="8">
    <location>
        <begin position="605"/>
        <end position="627"/>
    </location>
</feature>
<evidence type="ECO:0000256" key="3">
    <source>
        <dbReference type="ARBA" id="ARBA00022475"/>
    </source>
</evidence>
<dbReference type="InterPro" id="IPR045276">
    <property type="entry name" value="YbiO_bact"/>
</dbReference>
<evidence type="ECO:0000256" key="5">
    <source>
        <dbReference type="ARBA" id="ARBA00022989"/>
    </source>
</evidence>
<evidence type="ECO:0000259" key="10">
    <source>
        <dbReference type="Pfam" id="PF21082"/>
    </source>
</evidence>
<dbReference type="GO" id="GO:0008381">
    <property type="term" value="F:mechanosensitive monoatomic ion channel activity"/>
    <property type="evidence" value="ECO:0007669"/>
    <property type="project" value="InterPro"/>
</dbReference>
<feature type="compositionally biased region" description="Basic and acidic residues" evidence="7">
    <location>
        <begin position="1"/>
        <end position="16"/>
    </location>
</feature>
<feature type="transmembrane region" description="Helical" evidence="8">
    <location>
        <begin position="157"/>
        <end position="184"/>
    </location>
</feature>
<dbReference type="STRING" id="89524.SAMN05444370_10950"/>
<evidence type="ECO:0000256" key="7">
    <source>
        <dbReference type="SAM" id="MobiDB-lite"/>
    </source>
</evidence>
<evidence type="ECO:0000256" key="8">
    <source>
        <dbReference type="SAM" id="Phobius"/>
    </source>
</evidence>
<dbReference type="PANTHER" id="PTHR30460">
    <property type="entry name" value="MODERATE CONDUCTANCE MECHANOSENSITIVE CHANNEL YBIO"/>
    <property type="match status" value="1"/>
</dbReference>
<feature type="region of interest" description="Disordered" evidence="7">
    <location>
        <begin position="795"/>
        <end position="817"/>
    </location>
</feature>
<sequence length="834" mass="88896">MNASESRDRRETRRETFMTPSPQLLPAQAAAPSPAPPGARGAGPPRARVARRALAALAALAFLWLAGAAAGLTGAAVAQTFGDYGMVGGAPADAGPRLEDYGRLAETYPSDSALDMTQRGVSAFRARLMALAAQAPQAPGVVWRALVAASPGGNPSYFLGLLVFLVFLLGIGRAVAVLFAVYVARPAFVRMQRPTPQGLAEKLPVLATRVVFTVAGLAITLAVAVLVGAGFYPENNAAAVGTAIAVFAGYGAARIVQIVWRMTLAPYLPEYRVPRLSDRDARRLYRWLYGLALPMIVATAALEWFRLLGAPLEVVRLGRLLVEALAAVVVAAGAWANRAAIAGAILGGRAPRDATWLARIFCLLWGPALLVYLGASLAASGWRAVMGEPLGPPALAVAFAVLVAALCVYAATMFVVERIGRAPAASLRAGRVEIGDGAESERAAGLAARDPRADGGVMGGDDDEGGGPAPPPRAAPAPRGGWMRSFEDLARRVATLLALGAAIWALTWLWGGRDAFADGQPLDVAQDVIDILLIGYVAYHAMRIWIDRRIEAEGGFEVETEPGDEGGASAASRLATLLPLVRNFVLVMIMAATVLFIAMELGVNVAPLLGGAGVIGLAIGFGSQALIRDILSGAFFLIDDAFRKGEYIDVGEVKGTVEQISVRSFQLRHHLGALHTIPFGEIKHLTNFSRDWVMMKLPLRLTYDTDPEKVRKLIKKLGQQLLEHPEEGHKFMQPLKSQGVYMMEDSAMIIRVKYMTRPGDQWTTRKLVYASIRELFEREGVRFAHREVTVRIPGHEAGAPLSREEAHAAGAAARRAVDDAEAAAVTPRLVGDDR</sequence>
<dbReference type="SUPFAM" id="SSF82861">
    <property type="entry name" value="Mechanosensitive channel protein MscS (YggB), transmembrane region"/>
    <property type="match status" value="1"/>
</dbReference>
<dbReference type="Pfam" id="PF21082">
    <property type="entry name" value="MS_channel_3rd"/>
    <property type="match status" value="1"/>
</dbReference>
<dbReference type="AlphaFoldDB" id="A0A1H4D5L1"/>
<keyword evidence="5 8" id="KW-1133">Transmembrane helix</keyword>
<keyword evidence="4 8" id="KW-0812">Transmembrane</keyword>
<dbReference type="SUPFAM" id="SSF50182">
    <property type="entry name" value="Sm-like ribonucleoproteins"/>
    <property type="match status" value="1"/>
</dbReference>
<feature type="transmembrane region" description="Helical" evidence="8">
    <location>
        <begin position="284"/>
        <end position="305"/>
    </location>
</feature>
<dbReference type="Gene3D" id="2.30.30.60">
    <property type="match status" value="1"/>
</dbReference>
<dbReference type="Gene3D" id="3.30.70.100">
    <property type="match status" value="1"/>
</dbReference>
<feature type="domain" description="Mechanosensitive ion channel MscS C-terminal" evidence="10">
    <location>
        <begin position="701"/>
        <end position="783"/>
    </location>
</feature>
<dbReference type="InterPro" id="IPR011066">
    <property type="entry name" value="MscS_channel_C_sf"/>
</dbReference>
<evidence type="ECO:0000313" key="13">
    <source>
        <dbReference type="Proteomes" id="UP000198703"/>
    </source>
</evidence>
<dbReference type="InterPro" id="IPR011014">
    <property type="entry name" value="MscS_channel_TM-2"/>
</dbReference>
<feature type="domain" description="Mechanosensitive ion channel transmembrane helices 2/3" evidence="11">
    <location>
        <begin position="585"/>
        <end position="624"/>
    </location>
</feature>
<dbReference type="PANTHER" id="PTHR30460:SF0">
    <property type="entry name" value="MODERATE CONDUCTANCE MECHANOSENSITIVE CHANNEL YBIO"/>
    <property type="match status" value="1"/>
</dbReference>
<dbReference type="InterPro" id="IPR006685">
    <property type="entry name" value="MscS_channel_2nd"/>
</dbReference>
<feature type="region of interest" description="Disordered" evidence="7">
    <location>
        <begin position="442"/>
        <end position="480"/>
    </location>
</feature>
<comment type="subcellular location">
    <subcellularLocation>
        <location evidence="1">Cell membrane</location>
        <topology evidence="1">Multi-pass membrane protein</topology>
    </subcellularLocation>
</comment>
<feature type="region of interest" description="Disordered" evidence="7">
    <location>
        <begin position="1"/>
        <end position="46"/>
    </location>
</feature>
<reference evidence="12 13" key="1">
    <citation type="submission" date="2016-10" db="EMBL/GenBank/DDBJ databases">
        <authorList>
            <person name="de Groot N.N."/>
        </authorList>
    </citation>
    <scope>NUCLEOTIDE SEQUENCE [LARGE SCALE GENOMIC DNA]</scope>
    <source>
        <strain evidence="12 13">DSM 15345</strain>
    </source>
</reference>
<comment type="similarity">
    <text evidence="2">Belongs to the MscS (TC 1.A.23) family.</text>
</comment>
<dbReference type="Proteomes" id="UP000198703">
    <property type="component" value="Unassembled WGS sequence"/>
</dbReference>
<feature type="domain" description="Mechanosensitive ion channel MscS" evidence="9">
    <location>
        <begin position="626"/>
        <end position="690"/>
    </location>
</feature>
<proteinExistence type="inferred from homology"/>
<keyword evidence="13" id="KW-1185">Reference proteome</keyword>
<dbReference type="InterPro" id="IPR010920">
    <property type="entry name" value="LSM_dom_sf"/>
</dbReference>
<dbReference type="Pfam" id="PF21088">
    <property type="entry name" value="MS_channel_1st"/>
    <property type="match status" value="1"/>
</dbReference>
<evidence type="ECO:0000256" key="1">
    <source>
        <dbReference type="ARBA" id="ARBA00004651"/>
    </source>
</evidence>
<keyword evidence="6 8" id="KW-0472">Membrane</keyword>
<keyword evidence="3" id="KW-1003">Cell membrane</keyword>
<feature type="compositionally biased region" description="Low complexity" evidence="7">
    <location>
        <begin position="22"/>
        <end position="46"/>
    </location>
</feature>